<dbReference type="AlphaFoldDB" id="A0A2K1KCS9"/>
<name>A0A2K1KCS9_PHYPA</name>
<evidence type="ECO:0000313" key="2">
    <source>
        <dbReference type="EnsemblPlants" id="PAC:32923230.CDS.1"/>
    </source>
</evidence>
<protein>
    <submittedName>
        <fullName evidence="1 2">Uncharacterized protein</fullName>
    </submittedName>
</protein>
<gene>
    <name evidence="1" type="ORF">PHYPA_010774</name>
</gene>
<evidence type="ECO:0000313" key="3">
    <source>
        <dbReference type="Proteomes" id="UP000006727"/>
    </source>
</evidence>
<dbReference type="InParanoid" id="A0A2K1KCS9"/>
<reference evidence="1 3" key="2">
    <citation type="journal article" date="2018" name="Plant J.">
        <title>The Physcomitrella patens chromosome-scale assembly reveals moss genome structure and evolution.</title>
        <authorList>
            <person name="Lang D."/>
            <person name="Ullrich K.K."/>
            <person name="Murat F."/>
            <person name="Fuchs J."/>
            <person name="Jenkins J."/>
            <person name="Haas F.B."/>
            <person name="Piednoel M."/>
            <person name="Gundlach H."/>
            <person name="Van Bel M."/>
            <person name="Meyberg R."/>
            <person name="Vives C."/>
            <person name="Morata J."/>
            <person name="Symeonidi A."/>
            <person name="Hiss M."/>
            <person name="Muchero W."/>
            <person name="Kamisugi Y."/>
            <person name="Saleh O."/>
            <person name="Blanc G."/>
            <person name="Decker E.L."/>
            <person name="van Gessel N."/>
            <person name="Grimwood J."/>
            <person name="Hayes R.D."/>
            <person name="Graham S.W."/>
            <person name="Gunter L.E."/>
            <person name="McDaniel S.F."/>
            <person name="Hoernstein S.N.W."/>
            <person name="Larsson A."/>
            <person name="Li F.W."/>
            <person name="Perroud P.F."/>
            <person name="Phillips J."/>
            <person name="Ranjan P."/>
            <person name="Rokshar D.S."/>
            <person name="Rothfels C.J."/>
            <person name="Schneider L."/>
            <person name="Shu S."/>
            <person name="Stevenson D.W."/>
            <person name="Thummler F."/>
            <person name="Tillich M."/>
            <person name="Villarreal Aguilar J.C."/>
            <person name="Widiez T."/>
            <person name="Wong G.K."/>
            <person name="Wymore A."/>
            <person name="Zhang Y."/>
            <person name="Zimmer A.D."/>
            <person name="Quatrano R.S."/>
            <person name="Mayer K.F.X."/>
            <person name="Goodstein D."/>
            <person name="Casacuberta J.M."/>
            <person name="Vandepoele K."/>
            <person name="Reski R."/>
            <person name="Cuming A.C."/>
            <person name="Tuskan G.A."/>
            <person name="Maumus F."/>
            <person name="Salse J."/>
            <person name="Schmutz J."/>
            <person name="Rensing S.A."/>
        </authorList>
    </citation>
    <scope>NUCLEOTIDE SEQUENCE [LARGE SCALE GENOMIC DNA]</scope>
    <source>
        <strain evidence="2 3">cv. Gransden 2004</strain>
    </source>
</reference>
<organism evidence="1">
    <name type="scientific">Physcomitrium patens</name>
    <name type="common">Spreading-leaved earth moss</name>
    <name type="synonym">Physcomitrella patens</name>
    <dbReference type="NCBI Taxonomy" id="3218"/>
    <lineage>
        <taxon>Eukaryota</taxon>
        <taxon>Viridiplantae</taxon>
        <taxon>Streptophyta</taxon>
        <taxon>Embryophyta</taxon>
        <taxon>Bryophyta</taxon>
        <taxon>Bryophytina</taxon>
        <taxon>Bryopsida</taxon>
        <taxon>Funariidae</taxon>
        <taxon>Funariales</taxon>
        <taxon>Funariaceae</taxon>
        <taxon>Physcomitrium</taxon>
    </lineage>
</organism>
<reference evidence="2" key="3">
    <citation type="submission" date="2020-12" db="UniProtKB">
        <authorList>
            <consortium name="EnsemblPlants"/>
        </authorList>
    </citation>
    <scope>IDENTIFICATION</scope>
</reference>
<dbReference type="EnsemblPlants" id="Pp3c7_23760V3.2">
    <property type="protein sequence ID" value="PAC:32923231.CDS.1"/>
    <property type="gene ID" value="Pp3c7_23760"/>
</dbReference>
<dbReference type="EMBL" id="ABEU02000007">
    <property type="protein sequence ID" value="PNR51587.1"/>
    <property type="molecule type" value="Genomic_DNA"/>
</dbReference>
<proteinExistence type="predicted"/>
<accession>A0A2K1KCS9</accession>
<evidence type="ECO:0000313" key="1">
    <source>
        <dbReference type="EMBL" id="PNR51587.1"/>
    </source>
</evidence>
<reference evidence="1 3" key="1">
    <citation type="journal article" date="2008" name="Science">
        <title>The Physcomitrella genome reveals evolutionary insights into the conquest of land by plants.</title>
        <authorList>
            <person name="Rensing S."/>
            <person name="Lang D."/>
            <person name="Zimmer A."/>
            <person name="Terry A."/>
            <person name="Salamov A."/>
            <person name="Shapiro H."/>
            <person name="Nishiyama T."/>
            <person name="Perroud P.-F."/>
            <person name="Lindquist E."/>
            <person name="Kamisugi Y."/>
            <person name="Tanahashi T."/>
            <person name="Sakakibara K."/>
            <person name="Fujita T."/>
            <person name="Oishi K."/>
            <person name="Shin-I T."/>
            <person name="Kuroki Y."/>
            <person name="Toyoda A."/>
            <person name="Suzuki Y."/>
            <person name="Hashimoto A."/>
            <person name="Yamaguchi K."/>
            <person name="Sugano A."/>
            <person name="Kohara Y."/>
            <person name="Fujiyama A."/>
            <person name="Anterola A."/>
            <person name="Aoki S."/>
            <person name="Ashton N."/>
            <person name="Barbazuk W.B."/>
            <person name="Barker E."/>
            <person name="Bennetzen J."/>
            <person name="Bezanilla M."/>
            <person name="Blankenship R."/>
            <person name="Cho S.H."/>
            <person name="Dutcher S."/>
            <person name="Estelle M."/>
            <person name="Fawcett J.A."/>
            <person name="Gundlach H."/>
            <person name="Hanada K."/>
            <person name="Heyl A."/>
            <person name="Hicks K.A."/>
            <person name="Hugh J."/>
            <person name="Lohr M."/>
            <person name="Mayer K."/>
            <person name="Melkozernov A."/>
            <person name="Murata T."/>
            <person name="Nelson D."/>
            <person name="Pils B."/>
            <person name="Prigge M."/>
            <person name="Reiss B."/>
            <person name="Renner T."/>
            <person name="Rombauts S."/>
            <person name="Rushton P."/>
            <person name="Sanderfoot A."/>
            <person name="Schween G."/>
            <person name="Shiu S.-H."/>
            <person name="Stueber K."/>
            <person name="Theodoulou F.L."/>
            <person name="Tu H."/>
            <person name="Van de Peer Y."/>
            <person name="Verrier P.J."/>
            <person name="Waters E."/>
            <person name="Wood A."/>
            <person name="Yang L."/>
            <person name="Cove D."/>
            <person name="Cuming A."/>
            <person name="Hasebe M."/>
            <person name="Lucas S."/>
            <person name="Mishler D.B."/>
            <person name="Reski R."/>
            <person name="Grigoriev I."/>
            <person name="Quatrano R.S."/>
            <person name="Boore J.L."/>
        </authorList>
    </citation>
    <scope>NUCLEOTIDE SEQUENCE [LARGE SCALE GENOMIC DNA]</scope>
    <source>
        <strain evidence="2 3">cv. Gransden 2004</strain>
    </source>
</reference>
<dbReference type="EnsemblPlants" id="Pp3c7_23760V3.1">
    <property type="protein sequence ID" value="PAC:32923230.CDS.1"/>
    <property type="gene ID" value="Pp3c7_23760"/>
</dbReference>
<dbReference type="Gramene" id="Pp3c7_23760V3.1">
    <property type="protein sequence ID" value="PAC:32923230.CDS.1"/>
    <property type="gene ID" value="Pp3c7_23760"/>
</dbReference>
<dbReference type="Gramene" id="Pp3c7_23760V3.2">
    <property type="protein sequence ID" value="PAC:32923231.CDS.1"/>
    <property type="gene ID" value="Pp3c7_23760"/>
</dbReference>
<keyword evidence="3" id="KW-1185">Reference proteome</keyword>
<dbReference type="Proteomes" id="UP000006727">
    <property type="component" value="Chromosome 7"/>
</dbReference>
<sequence length="86" mass="10019">MVHLLNNYTHQNNYSHTCKLVDSVDAHTVQHSRLHLDCYYRAPHDIAFYANILVVSSCHSTPLPVTNSRRHKLPQYCHQKPIRSII</sequence>